<feature type="non-terminal residue" evidence="9">
    <location>
        <position position="818"/>
    </location>
</feature>
<feature type="transmembrane region" description="Helical" evidence="7">
    <location>
        <begin position="281"/>
        <end position="299"/>
    </location>
</feature>
<dbReference type="AlphaFoldDB" id="A0AA36GAG0"/>
<evidence type="ECO:0000313" key="10">
    <source>
        <dbReference type="Proteomes" id="UP001177023"/>
    </source>
</evidence>
<dbReference type="Proteomes" id="UP001177023">
    <property type="component" value="Unassembled WGS sequence"/>
</dbReference>
<feature type="transmembrane region" description="Helical" evidence="7">
    <location>
        <begin position="380"/>
        <end position="400"/>
    </location>
</feature>
<comment type="similarity">
    <text evidence="2">Belongs to the patched family.</text>
</comment>
<keyword evidence="3 7" id="KW-0812">Transmembrane</keyword>
<dbReference type="Pfam" id="PF02460">
    <property type="entry name" value="Patched"/>
    <property type="match status" value="1"/>
</dbReference>
<comment type="caution">
    <text evidence="9">The sequence shown here is derived from an EMBL/GenBank/DDBJ whole genome shotgun (WGS) entry which is preliminary data.</text>
</comment>
<dbReference type="PANTHER" id="PTHR10796">
    <property type="entry name" value="PATCHED-RELATED"/>
    <property type="match status" value="1"/>
</dbReference>
<feature type="domain" description="SSD" evidence="8">
    <location>
        <begin position="244"/>
        <end position="405"/>
    </location>
</feature>
<dbReference type="PANTHER" id="PTHR10796:SF189">
    <property type="entry name" value="SSD DOMAIN-CONTAINING PROTEIN"/>
    <property type="match status" value="1"/>
</dbReference>
<keyword evidence="4 7" id="KW-1133">Transmembrane helix</keyword>
<organism evidence="9 10">
    <name type="scientific">Mesorhabditis spiculigera</name>
    <dbReference type="NCBI Taxonomy" id="96644"/>
    <lineage>
        <taxon>Eukaryota</taxon>
        <taxon>Metazoa</taxon>
        <taxon>Ecdysozoa</taxon>
        <taxon>Nematoda</taxon>
        <taxon>Chromadorea</taxon>
        <taxon>Rhabditida</taxon>
        <taxon>Rhabditina</taxon>
        <taxon>Rhabditomorpha</taxon>
        <taxon>Rhabditoidea</taxon>
        <taxon>Rhabditidae</taxon>
        <taxon>Mesorhabditinae</taxon>
        <taxon>Mesorhabditis</taxon>
    </lineage>
</organism>
<dbReference type="InterPro" id="IPR051697">
    <property type="entry name" value="Patched_domain-protein"/>
</dbReference>
<keyword evidence="6" id="KW-0325">Glycoprotein</keyword>
<sequence length="818" mass="91505">MLINRQARFIGRLLARSAILFTSISLLIMLGACGLLYILPKEANLSFDSGYTTPDAPSITEMRAYVDFFGDLGKPWYMALFAEPKNGSMVESKEFGEFQDFYHHLKTDLTVREENGTRLNYMQFCQPTCDINDLLFKTYQYSLFGVSWPVTTILWMYEANIGKHFFLRKMKGEDIMDAQLEGLYFAAFANSTQTELELQRFEKLVEEAVAIHNADPTKLTKITQHAATIVEAGIRRSMETAVRYLLSGCALFIILVLLSLIQTAKINGQFSAKVLMMLPPAVLLPVFSMTTAAATHILLGNHFNTLFLLSPIVGLGYGIDGILLLQNMWQRLQQKRIYDESEYQLKDVLMETLPSMVISALTAAILLLGGQLPIAEYAHFSFFLGLIVFWTLFYQLLFYVPVMITVLPSQKHESLKTIGRSDTAKSLDGCAPLLGHPGFVTMGLVLILLLGIAIPAFLGVQKIHGNLDYRHLLMKSEKANRGIEIMSDIVWPDFLQVMFYIQNPPDFGDESQYAQFMSMVDEIQKLDGVMTMRENMMFVKDFRKFAETPENATSLDMSQFKKFITDEMYQAWNSGVQYRMDYDPVTNTTKPVITNMLYLVAFNGTSSIADKSSLMARCRGLSAKFPQFQVVPFDTEVGMADVIQQAPGATLILPTIAFLSLLLWFAILAGNLSTSLVAVLSSAFIYFGSYGLCSLGGMAVNPFTVGTLFALAALSVKTVVPFAYFFQISSTMYKDEKVQKMRDAMSKAFYPTLQSVLCSSAFLLPLLLIPIELFFWIGTLNAVHMTLSLLLSGFIIPVILSLLPSSLLNNFCGLCQSV</sequence>
<evidence type="ECO:0000256" key="4">
    <source>
        <dbReference type="ARBA" id="ARBA00022989"/>
    </source>
</evidence>
<feature type="transmembrane region" description="Helical" evidence="7">
    <location>
        <begin position="244"/>
        <end position="261"/>
    </location>
</feature>
<evidence type="ECO:0000313" key="9">
    <source>
        <dbReference type="EMBL" id="CAJ0583909.1"/>
    </source>
</evidence>
<gene>
    <name evidence="9" type="ORF">MSPICULIGERA_LOCUS21977</name>
</gene>
<feature type="transmembrane region" description="Helical" evidence="7">
    <location>
        <begin position="20"/>
        <end position="39"/>
    </location>
</feature>
<dbReference type="SUPFAM" id="SSF82866">
    <property type="entry name" value="Multidrug efflux transporter AcrB transmembrane domain"/>
    <property type="match status" value="2"/>
</dbReference>
<evidence type="ECO:0000256" key="5">
    <source>
        <dbReference type="ARBA" id="ARBA00023136"/>
    </source>
</evidence>
<dbReference type="GO" id="GO:0006897">
    <property type="term" value="P:endocytosis"/>
    <property type="evidence" value="ECO:0007669"/>
    <property type="project" value="TreeGrafter"/>
</dbReference>
<feature type="transmembrane region" description="Helical" evidence="7">
    <location>
        <begin position="306"/>
        <end position="329"/>
    </location>
</feature>
<evidence type="ECO:0000256" key="3">
    <source>
        <dbReference type="ARBA" id="ARBA00022692"/>
    </source>
</evidence>
<comment type="subcellular location">
    <subcellularLocation>
        <location evidence="1">Membrane</location>
        <topology evidence="1">Multi-pass membrane protein</topology>
    </subcellularLocation>
</comment>
<keyword evidence="5 7" id="KW-0472">Membrane</keyword>
<feature type="transmembrane region" description="Helical" evidence="7">
    <location>
        <begin position="141"/>
        <end position="161"/>
    </location>
</feature>
<reference evidence="9" key="1">
    <citation type="submission" date="2023-06" db="EMBL/GenBank/DDBJ databases">
        <authorList>
            <person name="Delattre M."/>
        </authorList>
    </citation>
    <scope>NUCLEOTIDE SEQUENCE</scope>
    <source>
        <strain evidence="9">AF72</strain>
    </source>
</reference>
<accession>A0AA36GAG0</accession>
<dbReference type="InterPro" id="IPR000731">
    <property type="entry name" value="SSD"/>
</dbReference>
<name>A0AA36GAG0_9BILA</name>
<evidence type="ECO:0000259" key="8">
    <source>
        <dbReference type="PROSITE" id="PS50156"/>
    </source>
</evidence>
<dbReference type="Gene3D" id="1.20.1640.10">
    <property type="entry name" value="Multidrug efflux transporter AcrB transmembrane domain"/>
    <property type="match status" value="2"/>
</dbReference>
<protein>
    <recommendedName>
        <fullName evidence="8">SSD domain-containing protein</fullName>
    </recommendedName>
</protein>
<dbReference type="InterPro" id="IPR003392">
    <property type="entry name" value="PTHD_SSD"/>
</dbReference>
<dbReference type="PROSITE" id="PS50156">
    <property type="entry name" value="SSD"/>
    <property type="match status" value="1"/>
</dbReference>
<evidence type="ECO:0000256" key="6">
    <source>
        <dbReference type="ARBA" id="ARBA00023180"/>
    </source>
</evidence>
<dbReference type="PROSITE" id="PS51257">
    <property type="entry name" value="PROKAR_LIPOPROTEIN"/>
    <property type="match status" value="1"/>
</dbReference>
<keyword evidence="10" id="KW-1185">Reference proteome</keyword>
<dbReference type="EMBL" id="CATQJA010002665">
    <property type="protein sequence ID" value="CAJ0583909.1"/>
    <property type="molecule type" value="Genomic_DNA"/>
</dbReference>
<evidence type="ECO:0000256" key="7">
    <source>
        <dbReference type="SAM" id="Phobius"/>
    </source>
</evidence>
<dbReference type="GO" id="GO:0018996">
    <property type="term" value="P:molting cycle, collagen and cuticulin-based cuticle"/>
    <property type="evidence" value="ECO:0007669"/>
    <property type="project" value="TreeGrafter"/>
</dbReference>
<evidence type="ECO:0000256" key="1">
    <source>
        <dbReference type="ARBA" id="ARBA00004141"/>
    </source>
</evidence>
<evidence type="ECO:0000256" key="2">
    <source>
        <dbReference type="ARBA" id="ARBA00005585"/>
    </source>
</evidence>
<dbReference type="GO" id="GO:0005886">
    <property type="term" value="C:plasma membrane"/>
    <property type="evidence" value="ECO:0007669"/>
    <property type="project" value="TreeGrafter"/>
</dbReference>
<feature type="transmembrane region" description="Helical" evidence="7">
    <location>
        <begin position="349"/>
        <end position="368"/>
    </location>
</feature>
<feature type="transmembrane region" description="Helical" evidence="7">
    <location>
        <begin position="707"/>
        <end position="727"/>
    </location>
</feature>
<feature type="transmembrane region" description="Helical" evidence="7">
    <location>
        <begin position="439"/>
        <end position="460"/>
    </location>
</feature>
<proteinExistence type="inferred from homology"/>
<dbReference type="GO" id="GO:0030659">
    <property type="term" value="C:cytoplasmic vesicle membrane"/>
    <property type="evidence" value="ECO:0007669"/>
    <property type="project" value="TreeGrafter"/>
</dbReference>
<feature type="transmembrane region" description="Helical" evidence="7">
    <location>
        <begin position="783"/>
        <end position="803"/>
    </location>
</feature>
<feature type="transmembrane region" description="Helical" evidence="7">
    <location>
        <begin position="748"/>
        <end position="777"/>
    </location>
</feature>